<name>A0ACC0JCN6_CHOFU</name>
<gene>
    <name evidence="1" type="ORF">MSG28_009814</name>
</gene>
<dbReference type="Proteomes" id="UP001064048">
    <property type="component" value="Chromosome 16"/>
</dbReference>
<reference evidence="1 2" key="1">
    <citation type="journal article" date="2022" name="Genome Biol. Evol.">
        <title>The Spruce Budworm Genome: Reconstructing the Evolutionary History of Antifreeze Proteins.</title>
        <authorList>
            <person name="Beliveau C."/>
            <person name="Gagne P."/>
            <person name="Picq S."/>
            <person name="Vernygora O."/>
            <person name="Keeling C.I."/>
            <person name="Pinkney K."/>
            <person name="Doucet D."/>
            <person name="Wen F."/>
            <person name="Johnston J.S."/>
            <person name="Maaroufi H."/>
            <person name="Boyle B."/>
            <person name="Laroche J."/>
            <person name="Dewar K."/>
            <person name="Juretic N."/>
            <person name="Blackburn G."/>
            <person name="Nisole A."/>
            <person name="Brunet B."/>
            <person name="Brandao M."/>
            <person name="Lumley L."/>
            <person name="Duan J."/>
            <person name="Quan G."/>
            <person name="Lucarotti C.J."/>
            <person name="Roe A.D."/>
            <person name="Sperling F.A.H."/>
            <person name="Levesque R.C."/>
            <person name="Cusson M."/>
        </authorList>
    </citation>
    <scope>NUCLEOTIDE SEQUENCE [LARGE SCALE GENOMIC DNA]</scope>
    <source>
        <strain evidence="1">Glfc:IPQL:Cfum</strain>
    </source>
</reference>
<keyword evidence="2" id="KW-1185">Reference proteome</keyword>
<accession>A0ACC0JCN6</accession>
<comment type="caution">
    <text evidence="1">The sequence shown here is derived from an EMBL/GenBank/DDBJ whole genome shotgun (WGS) entry which is preliminary data.</text>
</comment>
<dbReference type="EMBL" id="CM046116">
    <property type="protein sequence ID" value="KAI8421882.1"/>
    <property type="molecule type" value="Genomic_DNA"/>
</dbReference>
<protein>
    <submittedName>
        <fullName evidence="1">Uncharacterized protein</fullName>
    </submittedName>
</protein>
<evidence type="ECO:0000313" key="2">
    <source>
        <dbReference type="Proteomes" id="UP001064048"/>
    </source>
</evidence>
<sequence length="59" mass="6590">MAAIRLGPIFVYTRKNEQASQMGVLRKDHEPRKNGVQKDKSSRTHGCVSNEEIFASSVS</sequence>
<evidence type="ECO:0000313" key="1">
    <source>
        <dbReference type="EMBL" id="KAI8421882.1"/>
    </source>
</evidence>
<proteinExistence type="predicted"/>
<organism evidence="1 2">
    <name type="scientific">Choristoneura fumiferana</name>
    <name type="common">Spruce budworm moth</name>
    <name type="synonym">Archips fumiferana</name>
    <dbReference type="NCBI Taxonomy" id="7141"/>
    <lineage>
        <taxon>Eukaryota</taxon>
        <taxon>Metazoa</taxon>
        <taxon>Ecdysozoa</taxon>
        <taxon>Arthropoda</taxon>
        <taxon>Hexapoda</taxon>
        <taxon>Insecta</taxon>
        <taxon>Pterygota</taxon>
        <taxon>Neoptera</taxon>
        <taxon>Endopterygota</taxon>
        <taxon>Lepidoptera</taxon>
        <taxon>Glossata</taxon>
        <taxon>Ditrysia</taxon>
        <taxon>Tortricoidea</taxon>
        <taxon>Tortricidae</taxon>
        <taxon>Tortricinae</taxon>
        <taxon>Choristoneura</taxon>
    </lineage>
</organism>